<keyword evidence="1" id="KW-0808">Transferase</keyword>
<dbReference type="InterPro" id="IPR037359">
    <property type="entry name" value="NST/OST"/>
</dbReference>
<dbReference type="Pfam" id="PF13469">
    <property type="entry name" value="Sulfotransfer_3"/>
    <property type="match status" value="1"/>
</dbReference>
<dbReference type="PANTHER" id="PTHR10605">
    <property type="entry name" value="HEPARAN SULFATE SULFOTRANSFERASE"/>
    <property type="match status" value="1"/>
</dbReference>
<dbReference type="PANTHER" id="PTHR10605:SF56">
    <property type="entry name" value="BIFUNCTIONAL HEPARAN SULFATE N-DEACETYLASE_N-SULFOTRANSFERASE"/>
    <property type="match status" value="1"/>
</dbReference>
<dbReference type="SUPFAM" id="SSF52540">
    <property type="entry name" value="P-loop containing nucleoside triphosphate hydrolases"/>
    <property type="match status" value="1"/>
</dbReference>
<dbReference type="EMBL" id="CP080590">
    <property type="protein sequence ID" value="QYO75088.1"/>
    <property type="molecule type" value="Genomic_DNA"/>
</dbReference>
<dbReference type="Proteomes" id="UP000825799">
    <property type="component" value="Chromosome"/>
</dbReference>
<accession>A0ABX8W8F9</accession>
<evidence type="ECO:0000256" key="1">
    <source>
        <dbReference type="ARBA" id="ARBA00022679"/>
    </source>
</evidence>
<sequence>MTKPNTFIIGAPKCGTTALAHYLSERDDVFLSYPKEPFFLASDFPALLQRHGLGEMDDYLKLYSGADPEIHKVIIDASTNYLMSECAIKNALKLNPDAKFIALLRNPVDVAHAFHMEQLFAHNEDVNDFEEAWELQDARKAGRSIPNGCFEPKFLIYKEVVDFFPQVTRFFELVPEDRRLIILQEEMVVNMSSAYERVLAFLNLPSDGRSDFERQNASHAHRFPALAHLVLEPPELIAPAIEKVRTYLRRGRYAPVEKLKRWLNVPATRAPMSGEFRESLWRELKPTVMELSRVVPEVEVWLK</sequence>
<evidence type="ECO:0000313" key="3">
    <source>
        <dbReference type="Proteomes" id="UP000825799"/>
    </source>
</evidence>
<evidence type="ECO:0000313" key="2">
    <source>
        <dbReference type="EMBL" id="QYO75088.1"/>
    </source>
</evidence>
<dbReference type="RefSeq" id="WP_220303552.1">
    <property type="nucleotide sequence ID" value="NZ_CP080590.1"/>
</dbReference>
<protein>
    <submittedName>
        <fullName evidence="2">Sulfotransferase</fullName>
    </submittedName>
</protein>
<proteinExistence type="predicted"/>
<organism evidence="2 3">
    <name type="scientific">Devosia salina</name>
    <dbReference type="NCBI Taxonomy" id="2860336"/>
    <lineage>
        <taxon>Bacteria</taxon>
        <taxon>Pseudomonadati</taxon>
        <taxon>Pseudomonadota</taxon>
        <taxon>Alphaproteobacteria</taxon>
        <taxon>Hyphomicrobiales</taxon>
        <taxon>Devosiaceae</taxon>
        <taxon>Devosia</taxon>
    </lineage>
</organism>
<reference evidence="2 3" key="1">
    <citation type="submission" date="2021-08" db="EMBL/GenBank/DDBJ databases">
        <title>Devosia salina sp. nov., isolated from the South China Sea sediment.</title>
        <authorList>
            <person name="Zhou Z."/>
        </authorList>
    </citation>
    <scope>NUCLEOTIDE SEQUENCE [LARGE SCALE GENOMIC DNA]</scope>
    <source>
        <strain evidence="2 3">SCS-3</strain>
    </source>
</reference>
<keyword evidence="3" id="KW-1185">Reference proteome</keyword>
<gene>
    <name evidence="2" type="ORF">K1X15_10445</name>
</gene>
<name>A0ABX8W8F9_9HYPH</name>
<dbReference type="Gene3D" id="3.40.50.300">
    <property type="entry name" value="P-loop containing nucleotide triphosphate hydrolases"/>
    <property type="match status" value="1"/>
</dbReference>
<dbReference type="InterPro" id="IPR027417">
    <property type="entry name" value="P-loop_NTPase"/>
</dbReference>